<dbReference type="Proteomes" id="UP000235786">
    <property type="component" value="Unassembled WGS sequence"/>
</dbReference>
<keyword evidence="2" id="KW-1133">Transmembrane helix</keyword>
<name>A0A2J6S9A2_HYAVF</name>
<accession>A0A2J6S9A2</accession>
<sequence>MSSPYTPIPQETNVGEVTAWIPLTTAFSWSSACTGQFRLDGPSLMAFDPGYGLEVDTNVICQAPAVTSKWISSEQLFHPKLVSFELVLFSQACPVTPEAPKGETNLKVIVSGWWEQAKLGVATKEGHTAASLQPMVCPVDFSTLASSVKDLSSTLGLCCPPGYYLGGGDVGQAVGNCLSDVLPGMTLTYASTSGTASLSWVTATTTLTAKSTVGAIGVLGWNVDEVVESFPSSPRPAITSLIPAASSTSSPITDPSVIYSGRLSAGAKTAIGFGIALGVIGFLTLLVSMLFVGRRNKKKTNEATVSGPGSSSPSNELQTKEKARELAGKSEALELETIHRYR</sequence>
<evidence type="ECO:0000313" key="3">
    <source>
        <dbReference type="EMBL" id="PMD47349.1"/>
    </source>
</evidence>
<feature type="compositionally biased region" description="Polar residues" evidence="1">
    <location>
        <begin position="302"/>
        <end position="317"/>
    </location>
</feature>
<evidence type="ECO:0000313" key="4">
    <source>
        <dbReference type="Proteomes" id="UP000235786"/>
    </source>
</evidence>
<gene>
    <name evidence="3" type="ORF">L207DRAFT_628003</name>
</gene>
<keyword evidence="2" id="KW-0812">Transmembrane</keyword>
<reference evidence="3 4" key="1">
    <citation type="submission" date="2016-04" db="EMBL/GenBank/DDBJ databases">
        <title>A degradative enzymes factory behind the ericoid mycorrhizal symbiosis.</title>
        <authorList>
            <consortium name="DOE Joint Genome Institute"/>
            <person name="Martino E."/>
            <person name="Morin E."/>
            <person name="Grelet G."/>
            <person name="Kuo A."/>
            <person name="Kohler A."/>
            <person name="Daghino S."/>
            <person name="Barry K."/>
            <person name="Choi C."/>
            <person name="Cichocki N."/>
            <person name="Clum A."/>
            <person name="Copeland A."/>
            <person name="Hainaut M."/>
            <person name="Haridas S."/>
            <person name="Labutti K."/>
            <person name="Lindquist E."/>
            <person name="Lipzen A."/>
            <person name="Khouja H.-R."/>
            <person name="Murat C."/>
            <person name="Ohm R."/>
            <person name="Olson A."/>
            <person name="Spatafora J."/>
            <person name="Veneault-Fourrey C."/>
            <person name="Henrissat B."/>
            <person name="Grigoriev I."/>
            <person name="Martin F."/>
            <person name="Perotto S."/>
        </authorList>
    </citation>
    <scope>NUCLEOTIDE SEQUENCE [LARGE SCALE GENOMIC DNA]</scope>
    <source>
        <strain evidence="3 4">F</strain>
    </source>
</reference>
<organism evidence="3 4">
    <name type="scientific">Hyaloscypha variabilis (strain UAMH 11265 / GT02V1 / F)</name>
    <name type="common">Meliniomyces variabilis</name>
    <dbReference type="NCBI Taxonomy" id="1149755"/>
    <lineage>
        <taxon>Eukaryota</taxon>
        <taxon>Fungi</taxon>
        <taxon>Dikarya</taxon>
        <taxon>Ascomycota</taxon>
        <taxon>Pezizomycotina</taxon>
        <taxon>Leotiomycetes</taxon>
        <taxon>Helotiales</taxon>
        <taxon>Hyaloscyphaceae</taxon>
        <taxon>Hyaloscypha</taxon>
        <taxon>Hyaloscypha variabilis</taxon>
    </lineage>
</organism>
<evidence type="ECO:0000256" key="2">
    <source>
        <dbReference type="SAM" id="Phobius"/>
    </source>
</evidence>
<dbReference type="EMBL" id="KZ613938">
    <property type="protein sequence ID" value="PMD47349.1"/>
    <property type="molecule type" value="Genomic_DNA"/>
</dbReference>
<protein>
    <submittedName>
        <fullName evidence="3">Uncharacterized protein</fullName>
    </submittedName>
</protein>
<evidence type="ECO:0000256" key="1">
    <source>
        <dbReference type="SAM" id="MobiDB-lite"/>
    </source>
</evidence>
<feature type="transmembrane region" description="Helical" evidence="2">
    <location>
        <begin position="270"/>
        <end position="292"/>
    </location>
</feature>
<feature type="region of interest" description="Disordered" evidence="1">
    <location>
        <begin position="298"/>
        <end position="330"/>
    </location>
</feature>
<proteinExistence type="predicted"/>
<keyword evidence="2" id="KW-0472">Membrane</keyword>
<dbReference type="OrthoDB" id="4497263at2759"/>
<keyword evidence="4" id="KW-1185">Reference proteome</keyword>
<dbReference type="AlphaFoldDB" id="A0A2J6S9A2"/>
<feature type="compositionally biased region" description="Basic and acidic residues" evidence="1">
    <location>
        <begin position="318"/>
        <end position="330"/>
    </location>
</feature>
<dbReference type="STRING" id="1149755.A0A2J6S9A2"/>